<dbReference type="CDD" id="cd07377">
    <property type="entry name" value="WHTH_GntR"/>
    <property type="match status" value="1"/>
</dbReference>
<evidence type="ECO:0000256" key="1">
    <source>
        <dbReference type="ARBA" id="ARBA00023015"/>
    </source>
</evidence>
<organism evidence="6 7">
    <name type="scientific">Streptomyces beijiangensis</name>
    <dbReference type="NCBI Taxonomy" id="163361"/>
    <lineage>
        <taxon>Bacteria</taxon>
        <taxon>Bacillati</taxon>
        <taxon>Actinomycetota</taxon>
        <taxon>Actinomycetes</taxon>
        <taxon>Kitasatosporales</taxon>
        <taxon>Streptomycetaceae</taxon>
        <taxon>Streptomyces</taxon>
    </lineage>
</organism>
<feature type="region of interest" description="Disordered" evidence="4">
    <location>
        <begin position="1"/>
        <end position="21"/>
    </location>
</feature>
<dbReference type="SMART" id="SM00345">
    <property type="entry name" value="HTH_GNTR"/>
    <property type="match status" value="1"/>
</dbReference>
<sequence length="299" mass="32879">MGVSQNNTSVNGRKPSHREVADTLRTRIRSGDLKAGDPMPTQASLADEFGVERGTVRQALKILQAEGLLTHVTRGAPARIADRAATAPGPASSDRPRPTMVALTARIAEAFAATDVQIDVVSLTAESLNLALGEPLRLIHEGTIGPRTIRVRILLPSREIELAFPTAVDDGQRDQDAVHGRWLGQRNAQGMVLRNNLLALRSSHRIDVTVEFRALPFTPPIKLYLLNRSEALFAYYLVARREEEVGEKQVEIYDALGMRSLLFSFEGGDGGRDAAYVEESQKWFNALWETISSELTLSE</sequence>
<evidence type="ECO:0000256" key="4">
    <source>
        <dbReference type="SAM" id="MobiDB-lite"/>
    </source>
</evidence>
<name>A0A939FH70_9ACTN</name>
<dbReference type="GO" id="GO:0003677">
    <property type="term" value="F:DNA binding"/>
    <property type="evidence" value="ECO:0007669"/>
    <property type="project" value="UniProtKB-KW"/>
</dbReference>
<dbReference type="InterPro" id="IPR036388">
    <property type="entry name" value="WH-like_DNA-bd_sf"/>
</dbReference>
<keyword evidence="1" id="KW-0805">Transcription regulation</keyword>
<evidence type="ECO:0000313" key="7">
    <source>
        <dbReference type="Proteomes" id="UP000664167"/>
    </source>
</evidence>
<dbReference type="RefSeq" id="WP_206968921.1">
    <property type="nucleotide sequence ID" value="NZ_BAAAJJ010000001.1"/>
</dbReference>
<evidence type="ECO:0000256" key="3">
    <source>
        <dbReference type="ARBA" id="ARBA00023163"/>
    </source>
</evidence>
<gene>
    <name evidence="6" type="ORF">J0695_35600</name>
</gene>
<feature type="domain" description="HTH gntR-type" evidence="5">
    <location>
        <begin position="14"/>
        <end position="83"/>
    </location>
</feature>
<dbReference type="EMBL" id="JAFLRJ010000486">
    <property type="protein sequence ID" value="MBO0517050.1"/>
    <property type="molecule type" value="Genomic_DNA"/>
</dbReference>
<dbReference type="InterPro" id="IPR000524">
    <property type="entry name" value="Tscrpt_reg_HTH_GntR"/>
</dbReference>
<keyword evidence="7" id="KW-1185">Reference proteome</keyword>
<evidence type="ECO:0000313" key="6">
    <source>
        <dbReference type="EMBL" id="MBO0517050.1"/>
    </source>
</evidence>
<dbReference type="GO" id="GO:0003700">
    <property type="term" value="F:DNA-binding transcription factor activity"/>
    <property type="evidence" value="ECO:0007669"/>
    <property type="project" value="InterPro"/>
</dbReference>
<accession>A0A939FH70</accession>
<comment type="caution">
    <text evidence="6">The sequence shown here is derived from an EMBL/GenBank/DDBJ whole genome shotgun (WGS) entry which is preliminary data.</text>
</comment>
<dbReference type="PROSITE" id="PS50949">
    <property type="entry name" value="HTH_GNTR"/>
    <property type="match status" value="1"/>
</dbReference>
<dbReference type="SUPFAM" id="SSF46785">
    <property type="entry name" value="Winged helix' DNA-binding domain"/>
    <property type="match status" value="1"/>
</dbReference>
<dbReference type="PANTHER" id="PTHR43537:SF24">
    <property type="entry name" value="GLUCONATE OPERON TRANSCRIPTIONAL REPRESSOR"/>
    <property type="match status" value="1"/>
</dbReference>
<keyword evidence="3" id="KW-0804">Transcription</keyword>
<proteinExistence type="predicted"/>
<dbReference type="PANTHER" id="PTHR43537">
    <property type="entry name" value="TRANSCRIPTIONAL REGULATOR, GNTR FAMILY"/>
    <property type="match status" value="1"/>
</dbReference>
<keyword evidence="2" id="KW-0238">DNA-binding</keyword>
<reference evidence="6" key="1">
    <citation type="submission" date="2021-03" db="EMBL/GenBank/DDBJ databases">
        <title>Streptomyces poriferae sp. nov., a novel marine sponge-derived Actinobacteria species with anti-MRSA activity.</title>
        <authorList>
            <person name="Sandoval-Powers M."/>
            <person name="Kralova S."/>
            <person name="Nguyen G.-S."/>
            <person name="Fawwal D."/>
            <person name="Degnes K."/>
            <person name="Klinkenberg G."/>
            <person name="Sletta H."/>
            <person name="Wentzel A."/>
            <person name="Liles M.R."/>
        </authorList>
    </citation>
    <scope>NUCLEOTIDE SEQUENCE</scope>
    <source>
        <strain evidence="6">DSM 41794</strain>
    </source>
</reference>
<evidence type="ECO:0000259" key="5">
    <source>
        <dbReference type="PROSITE" id="PS50949"/>
    </source>
</evidence>
<dbReference type="InterPro" id="IPR036390">
    <property type="entry name" value="WH_DNA-bd_sf"/>
</dbReference>
<dbReference type="Gene3D" id="1.10.10.10">
    <property type="entry name" value="Winged helix-like DNA-binding domain superfamily/Winged helix DNA-binding domain"/>
    <property type="match status" value="1"/>
</dbReference>
<dbReference type="Proteomes" id="UP000664167">
    <property type="component" value="Unassembled WGS sequence"/>
</dbReference>
<feature type="compositionally biased region" description="Polar residues" evidence="4">
    <location>
        <begin position="1"/>
        <end position="11"/>
    </location>
</feature>
<dbReference type="PRINTS" id="PR00035">
    <property type="entry name" value="HTHGNTR"/>
</dbReference>
<dbReference type="Pfam" id="PF00392">
    <property type="entry name" value="GntR"/>
    <property type="match status" value="1"/>
</dbReference>
<protein>
    <submittedName>
        <fullName evidence="6">GntR family transcriptional regulator</fullName>
    </submittedName>
</protein>
<evidence type="ECO:0000256" key="2">
    <source>
        <dbReference type="ARBA" id="ARBA00023125"/>
    </source>
</evidence>
<dbReference type="AlphaFoldDB" id="A0A939FH70"/>